<evidence type="ECO:0000313" key="7">
    <source>
        <dbReference type="EMBL" id="CAF3504012.1"/>
    </source>
</evidence>
<sequence>MNQTSSSLASNDDLKELCILLDEERYKMHELAEQWKMFGTNTIRKLTCQIVDYQNKLNELEQRQILLVNENQTLKSFIQQIIIKINENKKIQRNISTQTNVEKRESFRYSCFQKPKPTYDRLIRTKLTNQQKIPIKKSINDPLQQQISIQNMFDAIRTAEVYESIENMTGNANDTEKKLLKEFCNFVWKYLEDRSKPNSSCLL</sequence>
<protein>
    <submittedName>
        <fullName evidence="7">Uncharacterized protein</fullName>
    </submittedName>
</protein>
<dbReference type="Pfam" id="PF10226">
    <property type="entry name" value="CCDC85"/>
    <property type="match status" value="1"/>
</dbReference>
<proteinExistence type="inferred from homology"/>
<keyword evidence="4 5" id="KW-0175">Coiled coil</keyword>
<evidence type="ECO:0000256" key="1">
    <source>
        <dbReference type="ARBA" id="ARBA00004536"/>
    </source>
</evidence>
<evidence type="ECO:0000256" key="2">
    <source>
        <dbReference type="ARBA" id="ARBA00009052"/>
    </source>
</evidence>
<organism evidence="7 8">
    <name type="scientific">Adineta steineri</name>
    <dbReference type="NCBI Taxonomy" id="433720"/>
    <lineage>
        <taxon>Eukaryota</taxon>
        <taxon>Metazoa</taxon>
        <taxon>Spiralia</taxon>
        <taxon>Gnathifera</taxon>
        <taxon>Rotifera</taxon>
        <taxon>Eurotatoria</taxon>
        <taxon>Bdelloidea</taxon>
        <taxon>Adinetida</taxon>
        <taxon>Adinetidae</taxon>
        <taxon>Adineta</taxon>
    </lineage>
</organism>
<dbReference type="Proteomes" id="UP000663860">
    <property type="component" value="Unassembled WGS sequence"/>
</dbReference>
<dbReference type="EMBL" id="CAJOBB010000005">
    <property type="protein sequence ID" value="CAF3504012.1"/>
    <property type="molecule type" value="Genomic_DNA"/>
</dbReference>
<dbReference type="Proteomes" id="UP000663868">
    <property type="component" value="Unassembled WGS sequence"/>
</dbReference>
<name>A0A818HIB5_9BILA</name>
<comment type="similarity">
    <text evidence="2">Belongs to the CCDC85 family.</text>
</comment>
<evidence type="ECO:0000256" key="5">
    <source>
        <dbReference type="SAM" id="Coils"/>
    </source>
</evidence>
<keyword evidence="3" id="KW-0965">Cell junction</keyword>
<evidence type="ECO:0000313" key="8">
    <source>
        <dbReference type="Proteomes" id="UP000663868"/>
    </source>
</evidence>
<dbReference type="InterPro" id="IPR019359">
    <property type="entry name" value="CCDC85"/>
</dbReference>
<dbReference type="PANTHER" id="PTHR13546:SF15">
    <property type="entry name" value="CCDC85"/>
    <property type="match status" value="1"/>
</dbReference>
<accession>A0A818HIB5</accession>
<comment type="caution">
    <text evidence="7">The sequence shown here is derived from an EMBL/GenBank/DDBJ whole genome shotgun (WGS) entry which is preliminary data.</text>
</comment>
<evidence type="ECO:0000256" key="4">
    <source>
        <dbReference type="ARBA" id="ARBA00023054"/>
    </source>
</evidence>
<reference evidence="7" key="1">
    <citation type="submission" date="2021-02" db="EMBL/GenBank/DDBJ databases">
        <authorList>
            <person name="Nowell W R."/>
        </authorList>
    </citation>
    <scope>NUCLEOTIDE SEQUENCE</scope>
</reference>
<dbReference type="PANTHER" id="PTHR13546">
    <property type="entry name" value="RE60986P"/>
    <property type="match status" value="1"/>
</dbReference>
<feature type="coiled-coil region" evidence="5">
    <location>
        <begin position="43"/>
        <end position="70"/>
    </location>
</feature>
<gene>
    <name evidence="6" type="ORF">IZO911_LOCUS16419</name>
    <name evidence="7" type="ORF">KXQ929_LOCUS223</name>
</gene>
<comment type="subcellular location">
    <subcellularLocation>
        <location evidence="1">Cell junction</location>
        <location evidence="1">Adherens junction</location>
    </subcellularLocation>
</comment>
<dbReference type="EMBL" id="CAJNOE010000147">
    <property type="protein sequence ID" value="CAF0978119.1"/>
    <property type="molecule type" value="Genomic_DNA"/>
</dbReference>
<evidence type="ECO:0000313" key="6">
    <source>
        <dbReference type="EMBL" id="CAF0978119.1"/>
    </source>
</evidence>
<dbReference type="GO" id="GO:0005912">
    <property type="term" value="C:adherens junction"/>
    <property type="evidence" value="ECO:0007669"/>
    <property type="project" value="UniProtKB-SubCell"/>
</dbReference>
<evidence type="ECO:0000256" key="3">
    <source>
        <dbReference type="ARBA" id="ARBA00022949"/>
    </source>
</evidence>
<dbReference type="AlphaFoldDB" id="A0A818HIB5"/>